<reference evidence="1 2" key="1">
    <citation type="submission" date="2015-10" db="EMBL/GenBank/DDBJ databases">
        <authorList>
            <person name="Gilbert D.G."/>
        </authorList>
    </citation>
    <scope>NUCLEOTIDE SEQUENCE [LARGE SCALE GENOMIC DNA]</scope>
    <source>
        <strain evidence="1">FVVF132</strain>
    </source>
</reference>
<dbReference type="Proteomes" id="UP000051836">
    <property type="component" value="Unassembled WGS sequence"/>
</dbReference>
<keyword evidence="2" id="KW-1185">Reference proteome</keyword>
<evidence type="ECO:0000313" key="1">
    <source>
        <dbReference type="EMBL" id="KQK77826.1"/>
    </source>
</evidence>
<evidence type="ECO:0000313" key="2">
    <source>
        <dbReference type="Proteomes" id="UP000051836"/>
    </source>
</evidence>
<name>A0A0Q3UR78_AMAAE</name>
<proteinExistence type="predicted"/>
<gene>
    <name evidence="1" type="ORF">AAES_123007</name>
</gene>
<organism evidence="1 2">
    <name type="scientific">Amazona aestiva</name>
    <name type="common">Blue-fronted Amazon parrot</name>
    <dbReference type="NCBI Taxonomy" id="12930"/>
    <lineage>
        <taxon>Eukaryota</taxon>
        <taxon>Metazoa</taxon>
        <taxon>Chordata</taxon>
        <taxon>Craniata</taxon>
        <taxon>Vertebrata</taxon>
        <taxon>Euteleostomi</taxon>
        <taxon>Archelosauria</taxon>
        <taxon>Archosauria</taxon>
        <taxon>Dinosauria</taxon>
        <taxon>Saurischia</taxon>
        <taxon>Theropoda</taxon>
        <taxon>Coelurosauria</taxon>
        <taxon>Aves</taxon>
        <taxon>Neognathae</taxon>
        <taxon>Neoaves</taxon>
        <taxon>Telluraves</taxon>
        <taxon>Australaves</taxon>
        <taxon>Psittaciformes</taxon>
        <taxon>Psittacidae</taxon>
        <taxon>Amazona</taxon>
    </lineage>
</organism>
<sequence length="118" mass="13615">MVEKTETLWSPGREKRDKIFHSSLLWKINNKEGDPTSPDSQCCWFFAFFQSRTKCDLGTTLKAELFQVMQHRNQNIGHLICQKRGRRGVLFLAVLKAKHEETVIALAHIGYQKVIARG</sequence>
<dbReference type="AlphaFoldDB" id="A0A0Q3UR78"/>
<comment type="caution">
    <text evidence="1">The sequence shown here is derived from an EMBL/GenBank/DDBJ whole genome shotgun (WGS) entry which is preliminary data.</text>
</comment>
<accession>A0A0Q3UR78</accession>
<dbReference type="EMBL" id="LMAW01002712">
    <property type="protein sequence ID" value="KQK77826.1"/>
    <property type="molecule type" value="Genomic_DNA"/>
</dbReference>
<protein>
    <submittedName>
        <fullName evidence="1">Uncharacterized protein</fullName>
    </submittedName>
</protein>